<evidence type="ECO:0000313" key="2">
    <source>
        <dbReference type="Proteomes" id="UP001162992"/>
    </source>
</evidence>
<reference evidence="2" key="1">
    <citation type="journal article" date="2024" name="Proc. Natl. Acad. Sci. U.S.A.">
        <title>Extraordinary preservation of gene collinearity over three hundred million years revealed in homosporous lycophytes.</title>
        <authorList>
            <person name="Li C."/>
            <person name="Wickell D."/>
            <person name="Kuo L.Y."/>
            <person name="Chen X."/>
            <person name="Nie B."/>
            <person name="Liao X."/>
            <person name="Peng D."/>
            <person name="Ji J."/>
            <person name="Jenkins J."/>
            <person name="Williams M."/>
            <person name="Shu S."/>
            <person name="Plott C."/>
            <person name="Barry K."/>
            <person name="Rajasekar S."/>
            <person name="Grimwood J."/>
            <person name="Han X."/>
            <person name="Sun S."/>
            <person name="Hou Z."/>
            <person name="He W."/>
            <person name="Dai G."/>
            <person name="Sun C."/>
            <person name="Schmutz J."/>
            <person name="Leebens-Mack J.H."/>
            <person name="Li F.W."/>
            <person name="Wang L."/>
        </authorList>
    </citation>
    <scope>NUCLEOTIDE SEQUENCE [LARGE SCALE GENOMIC DNA]</scope>
    <source>
        <strain evidence="2">cv. PW_Plant_1</strain>
    </source>
</reference>
<sequence length="591" mass="65457">MSLHGEHTHVPVPVLKAFEAAAKGKDFVDAADFVCFLANVQGESNMTLEEAGTLIAKFAPTSHHLFSREKSDVLNLESFLKYLLDPTLNAALVITHKPTHDMAAPLSHYYIHTSHNSYLTGNQLTSKSKSAAIVDALKSGCRVIELDCWPRGGNIMVLHGYTLTKSVAFEECVQAIKDNAFVASEYPVIITIENHLDPALQQKASQILRDIIGEALYIPKSHERPPKRFGSPEDLKGRIIISDKPPQETIGQVFEDPRGALEALPPNRLDPDESSDDEKSSSSSEGVEDKFGPKVLKATAGVSAINITAASSARQDVSKIPELEELIYIVCAKPCEMESNDNAGNLVSGENVIMANMSEPQLKKSIAGNAISIIEYTKNNLGRLYPFGLRFDSSNADPMLAWSFGFQLAAINLQGKDRACWIGRALFQANGGCGYVKKPDVLLSSFPVNDDMLPKPSPKTFLKVRVLMGTDWHKRFDLFTKPDFYVKVAMHGMGSDALKYRTEVAHRTREPCWDGEEFKFPLRVPEIAIIRFEVWECDRVKRDEFAGQACFPVKELKPGIRVVPLNSRKGILYGSKLLVQFMMEPFKVSPS</sequence>
<comment type="caution">
    <text evidence="1">The sequence shown here is derived from an EMBL/GenBank/DDBJ whole genome shotgun (WGS) entry which is preliminary data.</text>
</comment>
<evidence type="ECO:0000313" key="1">
    <source>
        <dbReference type="EMBL" id="KAJ7567060.1"/>
    </source>
</evidence>
<dbReference type="EMBL" id="CM055093">
    <property type="protein sequence ID" value="KAJ7567060.1"/>
    <property type="molecule type" value="Genomic_DNA"/>
</dbReference>
<proteinExistence type="predicted"/>
<gene>
    <name evidence="1" type="ORF">O6H91_02G130700</name>
</gene>
<protein>
    <submittedName>
        <fullName evidence="1">Uncharacterized protein</fullName>
    </submittedName>
</protein>
<dbReference type="Proteomes" id="UP001162992">
    <property type="component" value="Chromosome 2"/>
</dbReference>
<keyword evidence="2" id="KW-1185">Reference proteome</keyword>
<name>A0ACC2EKN2_DIPCM</name>
<accession>A0ACC2EKN2</accession>
<organism evidence="1 2">
    <name type="scientific">Diphasiastrum complanatum</name>
    <name type="common">Issler's clubmoss</name>
    <name type="synonym">Lycopodium complanatum</name>
    <dbReference type="NCBI Taxonomy" id="34168"/>
    <lineage>
        <taxon>Eukaryota</taxon>
        <taxon>Viridiplantae</taxon>
        <taxon>Streptophyta</taxon>
        <taxon>Embryophyta</taxon>
        <taxon>Tracheophyta</taxon>
        <taxon>Lycopodiopsida</taxon>
        <taxon>Lycopodiales</taxon>
        <taxon>Lycopodiaceae</taxon>
        <taxon>Lycopodioideae</taxon>
        <taxon>Diphasiastrum</taxon>
    </lineage>
</organism>